<dbReference type="Proteomes" id="UP001586593">
    <property type="component" value="Unassembled WGS sequence"/>
</dbReference>
<keyword evidence="1" id="KW-0812">Transmembrane</keyword>
<gene>
    <name evidence="2" type="ORF">VTK73DRAFT_1484</name>
</gene>
<evidence type="ECO:0000313" key="3">
    <source>
        <dbReference type="Proteomes" id="UP001586593"/>
    </source>
</evidence>
<evidence type="ECO:0000313" key="2">
    <source>
        <dbReference type="EMBL" id="KAL1844932.1"/>
    </source>
</evidence>
<keyword evidence="3" id="KW-1185">Reference proteome</keyword>
<keyword evidence="1" id="KW-0472">Membrane</keyword>
<dbReference type="EMBL" id="JAZHXJ010001366">
    <property type="protein sequence ID" value="KAL1844932.1"/>
    <property type="molecule type" value="Genomic_DNA"/>
</dbReference>
<feature type="transmembrane region" description="Helical" evidence="1">
    <location>
        <begin position="120"/>
        <end position="142"/>
    </location>
</feature>
<proteinExistence type="predicted"/>
<evidence type="ECO:0000256" key="1">
    <source>
        <dbReference type="SAM" id="Phobius"/>
    </source>
</evidence>
<feature type="transmembrane region" description="Helical" evidence="1">
    <location>
        <begin position="55"/>
        <end position="71"/>
    </location>
</feature>
<organism evidence="2 3">
    <name type="scientific">Phialemonium thermophilum</name>
    <dbReference type="NCBI Taxonomy" id="223376"/>
    <lineage>
        <taxon>Eukaryota</taxon>
        <taxon>Fungi</taxon>
        <taxon>Dikarya</taxon>
        <taxon>Ascomycota</taxon>
        <taxon>Pezizomycotina</taxon>
        <taxon>Sordariomycetes</taxon>
        <taxon>Sordariomycetidae</taxon>
        <taxon>Cephalothecales</taxon>
        <taxon>Cephalothecaceae</taxon>
        <taxon>Phialemonium</taxon>
    </lineage>
</organism>
<protein>
    <submittedName>
        <fullName evidence="2">Uncharacterized protein</fullName>
    </submittedName>
</protein>
<keyword evidence="1" id="KW-1133">Transmembrane helix</keyword>
<accession>A0ABR3VTC6</accession>
<reference evidence="2 3" key="1">
    <citation type="journal article" date="2024" name="Commun. Biol.">
        <title>Comparative genomic analysis of thermophilic fungi reveals convergent evolutionary adaptations and gene losses.</title>
        <authorList>
            <person name="Steindorff A.S."/>
            <person name="Aguilar-Pontes M.V."/>
            <person name="Robinson A.J."/>
            <person name="Andreopoulos B."/>
            <person name="LaButti K."/>
            <person name="Kuo A."/>
            <person name="Mondo S."/>
            <person name="Riley R."/>
            <person name="Otillar R."/>
            <person name="Haridas S."/>
            <person name="Lipzen A."/>
            <person name="Grimwood J."/>
            <person name="Schmutz J."/>
            <person name="Clum A."/>
            <person name="Reid I.D."/>
            <person name="Moisan M.C."/>
            <person name="Butler G."/>
            <person name="Nguyen T.T.M."/>
            <person name="Dewar K."/>
            <person name="Conant G."/>
            <person name="Drula E."/>
            <person name="Henrissat B."/>
            <person name="Hansel C."/>
            <person name="Singer S."/>
            <person name="Hutchinson M.I."/>
            <person name="de Vries R.P."/>
            <person name="Natvig D.O."/>
            <person name="Powell A.J."/>
            <person name="Tsang A."/>
            <person name="Grigoriev I.V."/>
        </authorList>
    </citation>
    <scope>NUCLEOTIDE SEQUENCE [LARGE SCALE GENOMIC DNA]</scope>
    <source>
        <strain evidence="2 3">ATCC 24622</strain>
    </source>
</reference>
<name>A0ABR3VTC6_9PEZI</name>
<sequence length="201" mass="22240">MATDRVDVSKTEVAHIDDSQLDMAGHSKDGEAAEPIHVTLEPVKRLTLLECVRKYKLATLFCLLAAVGTLSDGYQVQMSGSIVALKGFIRTFGDLQDDGTYKVNPQHLALWGCKHLPYSYLAPPFLLVLPGVCSSSVLTIFLGSNSPQECRRHGRRLYRILSGRQDRPKVDDALGPAHHGRRRHPRAVCDRLDALARRSSP</sequence>
<comment type="caution">
    <text evidence="2">The sequence shown here is derived from an EMBL/GenBank/DDBJ whole genome shotgun (WGS) entry which is preliminary data.</text>
</comment>